<feature type="active site" evidence="8">
    <location>
        <position position="357"/>
    </location>
</feature>
<evidence type="ECO:0000256" key="2">
    <source>
        <dbReference type="ARBA" id="ARBA00007072"/>
    </source>
</evidence>
<evidence type="ECO:0000313" key="12">
    <source>
        <dbReference type="Proteomes" id="UP000028924"/>
    </source>
</evidence>
<dbReference type="STRING" id="3075.A0A087SEN0"/>
<dbReference type="PROSITE" id="PS00698">
    <property type="entry name" value="GH9_3"/>
    <property type="match status" value="1"/>
</dbReference>
<dbReference type="RefSeq" id="XP_011397071.1">
    <property type="nucleotide sequence ID" value="XM_011398769.1"/>
</dbReference>
<keyword evidence="3 8" id="KW-0378">Hydrolase</keyword>
<evidence type="ECO:0000256" key="4">
    <source>
        <dbReference type="ARBA" id="ARBA00023001"/>
    </source>
</evidence>
<comment type="catalytic activity">
    <reaction evidence="1 9">
        <text>Endohydrolysis of (1-&gt;4)-beta-D-glucosidic linkages in cellulose, lichenin and cereal beta-D-glucans.</text>
        <dbReference type="EC" id="3.2.1.4"/>
    </reaction>
</comment>
<keyword evidence="7 8" id="KW-0624">Polysaccharide degradation</keyword>
<dbReference type="EMBL" id="KL662106">
    <property type="protein sequence ID" value="KFM24184.1"/>
    <property type="molecule type" value="Genomic_DNA"/>
</dbReference>
<sequence>MLFHAAVAIAPWRHDQYDAGDFLKVNLPMGISVSFLAWSVLEFPTAFQLTASTNPALDNLRLAATYLMDCHVGERQYVGQIGDPAADHQFWGRPEEQNVSRPAYVWLDSMPASDLLGAVSAALASSHLLFKESDAEFATALLSHARELYAWAKADTGLCGASFPAATKVYASSRYLDKLMYAAAWLFGATGEAAYAADAHAFWNASGGYGDVFPSWDSTHVPAVNLLLQLASQVSVKLTRTPLGLVYPTWSTWGILSYSTNAAFMMALRASYSANDRESVLAFVRNQLNYALGSTGRSFVVGLGVDPPRQPHHAAASCPDLPAECGWAHFSAAGANPQVLTGALVGGPPSGDGSYVDLRSDYKTNEVAITYNAGFAGALAGAITLA</sequence>
<dbReference type="InterPro" id="IPR012341">
    <property type="entry name" value="6hp_glycosidase-like_sf"/>
</dbReference>
<dbReference type="InterPro" id="IPR008928">
    <property type="entry name" value="6-hairpin_glycosidase_sf"/>
</dbReference>
<evidence type="ECO:0000256" key="1">
    <source>
        <dbReference type="ARBA" id="ARBA00000966"/>
    </source>
</evidence>
<evidence type="ECO:0000256" key="3">
    <source>
        <dbReference type="ARBA" id="ARBA00022801"/>
    </source>
</evidence>
<reference evidence="11 12" key="1">
    <citation type="journal article" date="2014" name="BMC Genomics">
        <title>Oil accumulation mechanisms of the oleaginous microalga Chlorella protothecoides revealed through its genome, transcriptomes, and proteomes.</title>
        <authorList>
            <person name="Gao C."/>
            <person name="Wang Y."/>
            <person name="Shen Y."/>
            <person name="Yan D."/>
            <person name="He X."/>
            <person name="Dai J."/>
            <person name="Wu Q."/>
        </authorList>
    </citation>
    <scope>NUCLEOTIDE SEQUENCE [LARGE SCALE GENOMIC DNA]</scope>
    <source>
        <strain evidence="11 12">0710</strain>
    </source>
</reference>
<dbReference type="Gene3D" id="1.50.10.10">
    <property type="match status" value="1"/>
</dbReference>
<dbReference type="PANTHER" id="PTHR22298">
    <property type="entry name" value="ENDO-1,4-BETA-GLUCANASE"/>
    <property type="match status" value="1"/>
</dbReference>
<dbReference type="AlphaFoldDB" id="A0A087SEN0"/>
<dbReference type="EC" id="3.2.1.4" evidence="9"/>
<accession>A0A087SEN0</accession>
<name>A0A087SEN0_AUXPR</name>
<dbReference type="Proteomes" id="UP000028924">
    <property type="component" value="Unassembled WGS sequence"/>
</dbReference>
<dbReference type="OrthoDB" id="10257085at2759"/>
<feature type="active site" evidence="8">
    <location>
        <position position="366"/>
    </location>
</feature>
<keyword evidence="12" id="KW-1185">Reference proteome</keyword>
<evidence type="ECO:0000256" key="8">
    <source>
        <dbReference type="PROSITE-ProRule" id="PRU10060"/>
    </source>
</evidence>
<dbReference type="InterPro" id="IPR001701">
    <property type="entry name" value="Glyco_hydro_9"/>
</dbReference>
<keyword evidence="5 8" id="KW-0119">Carbohydrate metabolism</keyword>
<dbReference type="GeneID" id="23616417"/>
<dbReference type="SUPFAM" id="SSF48208">
    <property type="entry name" value="Six-hairpin glycosidases"/>
    <property type="match status" value="1"/>
</dbReference>
<gene>
    <name evidence="11" type="ORF">F751_5026</name>
</gene>
<evidence type="ECO:0000256" key="5">
    <source>
        <dbReference type="ARBA" id="ARBA00023277"/>
    </source>
</evidence>
<dbReference type="KEGG" id="apro:F751_5026"/>
<protein>
    <recommendedName>
        <fullName evidence="9">Endoglucanase</fullName>
        <ecNumber evidence="9">3.2.1.4</ecNumber>
    </recommendedName>
</protein>
<dbReference type="eggNOG" id="ENOG502QQZQ">
    <property type="taxonomic scope" value="Eukaryota"/>
</dbReference>
<evidence type="ECO:0000256" key="7">
    <source>
        <dbReference type="ARBA" id="ARBA00023326"/>
    </source>
</evidence>
<dbReference type="InterPro" id="IPR033126">
    <property type="entry name" value="Glyco_hydro_9_Asp/Glu_AS"/>
</dbReference>
<evidence type="ECO:0000256" key="6">
    <source>
        <dbReference type="ARBA" id="ARBA00023295"/>
    </source>
</evidence>
<feature type="domain" description="Glycoside hydrolase family 9" evidence="10">
    <location>
        <begin position="17"/>
        <end position="379"/>
    </location>
</feature>
<organism evidence="11 12">
    <name type="scientific">Auxenochlorella protothecoides</name>
    <name type="common">Green microalga</name>
    <name type="synonym">Chlorella protothecoides</name>
    <dbReference type="NCBI Taxonomy" id="3075"/>
    <lineage>
        <taxon>Eukaryota</taxon>
        <taxon>Viridiplantae</taxon>
        <taxon>Chlorophyta</taxon>
        <taxon>core chlorophytes</taxon>
        <taxon>Trebouxiophyceae</taxon>
        <taxon>Chlorellales</taxon>
        <taxon>Chlorellaceae</taxon>
        <taxon>Auxenochlorella</taxon>
    </lineage>
</organism>
<evidence type="ECO:0000313" key="11">
    <source>
        <dbReference type="EMBL" id="KFM24184.1"/>
    </source>
</evidence>
<keyword evidence="6 8" id="KW-0326">Glycosidase</keyword>
<proteinExistence type="inferred from homology"/>
<dbReference type="Pfam" id="PF00759">
    <property type="entry name" value="Glyco_hydro_9"/>
    <property type="match status" value="1"/>
</dbReference>
<dbReference type="GO" id="GO:0008810">
    <property type="term" value="F:cellulase activity"/>
    <property type="evidence" value="ECO:0007669"/>
    <property type="project" value="UniProtKB-EC"/>
</dbReference>
<keyword evidence="4 9" id="KW-0136">Cellulose degradation</keyword>
<dbReference type="GO" id="GO:0030245">
    <property type="term" value="P:cellulose catabolic process"/>
    <property type="evidence" value="ECO:0007669"/>
    <property type="project" value="UniProtKB-KW"/>
</dbReference>
<evidence type="ECO:0000256" key="9">
    <source>
        <dbReference type="RuleBase" id="RU361166"/>
    </source>
</evidence>
<evidence type="ECO:0000259" key="10">
    <source>
        <dbReference type="Pfam" id="PF00759"/>
    </source>
</evidence>
<comment type="similarity">
    <text evidence="2 8 9">Belongs to the glycosyl hydrolase 9 (cellulase E) family.</text>
</comment>